<dbReference type="CDD" id="cd06193">
    <property type="entry name" value="siderophore_interacting"/>
    <property type="match status" value="1"/>
</dbReference>
<dbReference type="GO" id="GO:0016491">
    <property type="term" value="F:oxidoreductase activity"/>
    <property type="evidence" value="ECO:0007669"/>
    <property type="project" value="InterPro"/>
</dbReference>
<dbReference type="InterPro" id="IPR017927">
    <property type="entry name" value="FAD-bd_FR_type"/>
</dbReference>
<dbReference type="RefSeq" id="WP_167949699.1">
    <property type="nucleotide sequence ID" value="NZ_BAAAPQ010000026.1"/>
</dbReference>
<feature type="domain" description="FAD-binding FR-type" evidence="1">
    <location>
        <begin position="6"/>
        <end position="150"/>
    </location>
</feature>
<organism evidence="2 3">
    <name type="scientific">Brevibacterium marinum</name>
    <dbReference type="NCBI Taxonomy" id="418643"/>
    <lineage>
        <taxon>Bacteria</taxon>
        <taxon>Bacillati</taxon>
        <taxon>Actinomycetota</taxon>
        <taxon>Actinomycetes</taxon>
        <taxon>Micrococcales</taxon>
        <taxon>Brevibacteriaceae</taxon>
        <taxon>Brevibacterium</taxon>
    </lineage>
</organism>
<dbReference type="PANTHER" id="PTHR30157">
    <property type="entry name" value="FERRIC REDUCTASE, NADPH-DEPENDENT"/>
    <property type="match status" value="1"/>
</dbReference>
<dbReference type="Proteomes" id="UP000576792">
    <property type="component" value="Unassembled WGS sequence"/>
</dbReference>
<dbReference type="InterPro" id="IPR039374">
    <property type="entry name" value="SIP_fam"/>
</dbReference>
<dbReference type="Gene3D" id="2.40.30.10">
    <property type="entry name" value="Translation factors"/>
    <property type="match status" value="1"/>
</dbReference>
<keyword evidence="3" id="KW-1185">Reference proteome</keyword>
<proteinExistence type="predicted"/>
<accession>A0A846S2B5</accession>
<sequence length="377" mass="40613">MPQAPITAFEATVIDIEDLSPVFRRVTFGGEGLRDFGCSGHPRDLRFKLIIPSAGATKPEFDLLRFLDEQDPESGLSWYQAWLQIDPRVRGEMRTYTVREWRAEACELVVDMVLHTDEQGRSGPAAAWALSAQVGHSLHIIGPSRHAEGPTAGIEFAPADADTILLAGDETAVPAIASILESITNGESIKGAKVQGKAILEVPSAEDVLELDAPAGIEIQWLPRGDADHGQLLEPAVRDAVRAENQVHTDNRVFVESSASVENRAVTENTAVAENRVLAGVGAGAASAGASTSDALSAELDHVNIDEEILWDVPAALTQAAQGSSSKTEKNARPFYAWIAGEAGPVKRLRRYLVQEVGVDRHQIAFMGYWRQGKAEG</sequence>
<dbReference type="Pfam" id="PF08021">
    <property type="entry name" value="FAD_binding_9"/>
    <property type="match status" value="1"/>
</dbReference>
<dbReference type="InterPro" id="IPR017938">
    <property type="entry name" value="Riboflavin_synthase-like_b-brl"/>
</dbReference>
<dbReference type="InterPro" id="IPR013113">
    <property type="entry name" value="SIP_FAD-bd"/>
</dbReference>
<dbReference type="InterPro" id="IPR007037">
    <property type="entry name" value="SIP_rossman_dom"/>
</dbReference>
<evidence type="ECO:0000313" key="2">
    <source>
        <dbReference type="EMBL" id="NJC55712.1"/>
    </source>
</evidence>
<evidence type="ECO:0000313" key="3">
    <source>
        <dbReference type="Proteomes" id="UP000576792"/>
    </source>
</evidence>
<dbReference type="PANTHER" id="PTHR30157:SF0">
    <property type="entry name" value="NADPH-DEPENDENT FERRIC-CHELATE REDUCTASE"/>
    <property type="match status" value="1"/>
</dbReference>
<gene>
    <name evidence="2" type="ORF">BKA07_000747</name>
</gene>
<comment type="caution">
    <text evidence="2">The sequence shown here is derived from an EMBL/GenBank/DDBJ whole genome shotgun (WGS) entry which is preliminary data.</text>
</comment>
<dbReference type="InterPro" id="IPR039261">
    <property type="entry name" value="FNR_nucleotide-bd"/>
</dbReference>
<dbReference type="Gene3D" id="3.40.50.80">
    <property type="entry name" value="Nucleotide-binding domain of ferredoxin-NADP reductase (FNR) module"/>
    <property type="match status" value="1"/>
</dbReference>
<protein>
    <submittedName>
        <fullName evidence="2">NADPH-dependent ferric siderophore reductase</fullName>
    </submittedName>
</protein>
<dbReference type="Pfam" id="PF04954">
    <property type="entry name" value="SIP"/>
    <property type="match status" value="1"/>
</dbReference>
<evidence type="ECO:0000259" key="1">
    <source>
        <dbReference type="PROSITE" id="PS51384"/>
    </source>
</evidence>
<dbReference type="EMBL" id="JAATJN010000001">
    <property type="protein sequence ID" value="NJC55712.1"/>
    <property type="molecule type" value="Genomic_DNA"/>
</dbReference>
<dbReference type="SUPFAM" id="SSF63380">
    <property type="entry name" value="Riboflavin synthase domain-like"/>
    <property type="match status" value="1"/>
</dbReference>
<name>A0A846S2B5_9MICO</name>
<dbReference type="AlphaFoldDB" id="A0A846S2B5"/>
<reference evidence="2 3" key="1">
    <citation type="submission" date="2020-03" db="EMBL/GenBank/DDBJ databases">
        <title>Sequencing the genomes of 1000 actinobacteria strains.</title>
        <authorList>
            <person name="Klenk H.-P."/>
        </authorList>
    </citation>
    <scope>NUCLEOTIDE SEQUENCE [LARGE SCALE GENOMIC DNA]</scope>
    <source>
        <strain evidence="2 3">DSM 18964</strain>
    </source>
</reference>
<dbReference type="PROSITE" id="PS51384">
    <property type="entry name" value="FAD_FR"/>
    <property type="match status" value="1"/>
</dbReference>